<proteinExistence type="predicted"/>
<dbReference type="GO" id="GO:0071111">
    <property type="term" value="F:cyclic-guanylate-specific phosphodiesterase activity"/>
    <property type="evidence" value="ECO:0007669"/>
    <property type="project" value="UniProtKB-EC"/>
</dbReference>
<dbReference type="Pfam" id="PF13487">
    <property type="entry name" value="HD_5"/>
    <property type="match status" value="1"/>
</dbReference>
<dbReference type="PROSITE" id="PS50110">
    <property type="entry name" value="RESPONSE_REGULATORY"/>
    <property type="match status" value="1"/>
</dbReference>
<evidence type="ECO:0000313" key="4">
    <source>
        <dbReference type="EMBL" id="ESS66707.1"/>
    </source>
</evidence>
<dbReference type="PANTHER" id="PTHR45228">
    <property type="entry name" value="CYCLIC DI-GMP PHOSPHODIESTERASE TM_0186-RELATED"/>
    <property type="match status" value="1"/>
</dbReference>
<dbReference type="SUPFAM" id="SSF109604">
    <property type="entry name" value="HD-domain/PDEase-like"/>
    <property type="match status" value="1"/>
</dbReference>
<dbReference type="eggNOG" id="COG3437">
    <property type="taxonomic scope" value="Bacteria"/>
</dbReference>
<dbReference type="Proteomes" id="UP000017842">
    <property type="component" value="Unassembled WGS sequence"/>
</dbReference>
<dbReference type="SUPFAM" id="SSF52172">
    <property type="entry name" value="CheY-like"/>
    <property type="match status" value="1"/>
</dbReference>
<dbReference type="SMART" id="SM00471">
    <property type="entry name" value="HDc"/>
    <property type="match status" value="1"/>
</dbReference>
<feature type="modified residue" description="4-aspartylphosphate" evidence="1">
    <location>
        <position position="57"/>
    </location>
</feature>
<dbReference type="RefSeq" id="WP_023496559.1">
    <property type="nucleotide sequence ID" value="NZ_AYLO01000163.1"/>
</dbReference>
<protein>
    <submittedName>
        <fullName evidence="4">Cyclic di-GMP phosphodiesterase response regulator RpfG</fullName>
        <ecNumber evidence="4">3.1.4.52</ecNumber>
    </submittedName>
</protein>
<feature type="domain" description="HD-GYP" evidence="3">
    <location>
        <begin position="155"/>
        <end position="351"/>
    </location>
</feature>
<dbReference type="OrthoDB" id="9802066at2"/>
<keyword evidence="1" id="KW-0597">Phosphoprotein</keyword>
<reference evidence="4 5" key="1">
    <citation type="journal article" date="2013" name="Genome Announc.">
        <title>Draft Genome Sequence of the Methanotrophic Gammaproteobacterium Methyloglobulus morosus DSM 22980 Strain KoM1.</title>
        <authorList>
            <person name="Poehlein A."/>
            <person name="Deutzmann J.S."/>
            <person name="Daniel R."/>
            <person name="Simeonova D.D."/>
        </authorList>
    </citation>
    <scope>NUCLEOTIDE SEQUENCE [LARGE SCALE GENOMIC DNA]</scope>
    <source>
        <strain evidence="4 5">KoM1</strain>
    </source>
</reference>
<evidence type="ECO:0000259" key="3">
    <source>
        <dbReference type="PROSITE" id="PS51832"/>
    </source>
</evidence>
<comment type="caution">
    <text evidence="4">The sequence shown here is derived from an EMBL/GenBank/DDBJ whole genome shotgun (WGS) entry which is preliminary data.</text>
</comment>
<evidence type="ECO:0000313" key="5">
    <source>
        <dbReference type="Proteomes" id="UP000017842"/>
    </source>
</evidence>
<evidence type="ECO:0000259" key="2">
    <source>
        <dbReference type="PROSITE" id="PS50110"/>
    </source>
</evidence>
<feature type="domain" description="Response regulatory" evidence="2">
    <location>
        <begin position="6"/>
        <end position="124"/>
    </location>
</feature>
<dbReference type="SMART" id="SM00448">
    <property type="entry name" value="REC"/>
    <property type="match status" value="1"/>
</dbReference>
<dbReference type="Pfam" id="PF00072">
    <property type="entry name" value="Response_reg"/>
    <property type="match status" value="1"/>
</dbReference>
<sequence>MIQNSRILIVDDVVDNIRVAMNILKEDGYEFSFAHTGAEALRLISEDDEDFDLILLDVMMPGLNGFDVCQKLRENHSTLDVPIIFLTAKTDIEAITKGFDMGGVDYITKPFHANELLARVKTHLELYQAKDLLKKHNLYLKSKATFERQRLLTELEDSQKEMIFILAELMEATSDETGKHIKRIAESSALMAKYHPSLNKEDEETLYHASPMHDIGKMTIPIEILHKPGKYSEEEFCIMKNHTTNAYNLLSRSNRKLIKAAAVIAHEHHEKWNGNGYPRRLKGADIHIYGRIVALVDVFDALTHKRQYKEAWEINEAVRYIIEHRETQFDPELVDIFEEHLDEFIAIAKSK</sequence>
<keyword evidence="4" id="KW-0378">Hydrolase</keyword>
<dbReference type="GO" id="GO:0000160">
    <property type="term" value="P:phosphorelay signal transduction system"/>
    <property type="evidence" value="ECO:0007669"/>
    <property type="project" value="InterPro"/>
</dbReference>
<dbReference type="InterPro" id="IPR001789">
    <property type="entry name" value="Sig_transdc_resp-reg_receiver"/>
</dbReference>
<dbReference type="CDD" id="cd00077">
    <property type="entry name" value="HDc"/>
    <property type="match status" value="1"/>
</dbReference>
<dbReference type="Gene3D" id="3.40.50.2300">
    <property type="match status" value="1"/>
</dbReference>
<evidence type="ECO:0000256" key="1">
    <source>
        <dbReference type="PROSITE-ProRule" id="PRU00169"/>
    </source>
</evidence>
<accession>V5BKP7</accession>
<dbReference type="AlphaFoldDB" id="V5BKP7"/>
<dbReference type="PATRIC" id="fig|1116472.3.peg.3963"/>
<dbReference type="EC" id="3.1.4.52" evidence="4"/>
<dbReference type="EMBL" id="AYLO01000163">
    <property type="protein sequence ID" value="ESS66707.1"/>
    <property type="molecule type" value="Genomic_DNA"/>
</dbReference>
<organism evidence="4 5">
    <name type="scientific">Methyloglobulus morosus KoM1</name>
    <dbReference type="NCBI Taxonomy" id="1116472"/>
    <lineage>
        <taxon>Bacteria</taxon>
        <taxon>Pseudomonadati</taxon>
        <taxon>Pseudomonadota</taxon>
        <taxon>Gammaproteobacteria</taxon>
        <taxon>Methylococcales</taxon>
        <taxon>Methylococcaceae</taxon>
        <taxon>Methyloglobulus</taxon>
    </lineage>
</organism>
<dbReference type="STRING" id="1116472.MGMO_178c00010"/>
<keyword evidence="5" id="KW-1185">Reference proteome</keyword>
<dbReference type="PANTHER" id="PTHR45228:SF9">
    <property type="entry name" value="3'3'-CGAMP-SPECIFIC PHOSPHODIESTERASE 2"/>
    <property type="match status" value="1"/>
</dbReference>
<name>V5BKP7_9GAMM</name>
<dbReference type="InterPro" id="IPR011006">
    <property type="entry name" value="CheY-like_superfamily"/>
</dbReference>
<gene>
    <name evidence="4" type="primary">rpfG</name>
    <name evidence="4" type="ORF">MGMO_178c00010</name>
</gene>
<dbReference type="InterPro" id="IPR052020">
    <property type="entry name" value="Cyclic_di-GMP/3'3'-cGAMP_PDE"/>
</dbReference>
<dbReference type="InterPro" id="IPR037522">
    <property type="entry name" value="HD_GYP_dom"/>
</dbReference>
<dbReference type="PROSITE" id="PS51832">
    <property type="entry name" value="HD_GYP"/>
    <property type="match status" value="1"/>
</dbReference>
<dbReference type="InterPro" id="IPR003607">
    <property type="entry name" value="HD/PDEase_dom"/>
</dbReference>
<dbReference type="Gene3D" id="1.10.3210.10">
    <property type="entry name" value="Hypothetical protein af1432"/>
    <property type="match status" value="1"/>
</dbReference>